<gene>
    <name evidence="1" type="ORF">LCGC14_1846290</name>
</gene>
<proteinExistence type="predicted"/>
<accession>A0A0F9GC43</accession>
<dbReference type="EMBL" id="LAZR01018479">
    <property type="protein sequence ID" value="KKL96258.1"/>
    <property type="molecule type" value="Genomic_DNA"/>
</dbReference>
<sequence>NMKRYGITAIPVLSLLILFYAGPQPSHGEEDRIVIFGEYPVVIEIEEDAFEGEESDAVPSLIDYSGGSVYSEKALIEAVHFLNANVYGYTFLYKPGSTLMKTQEVFELDLRGEIGIENLSVIGEGVRNNICRVKLEFMISPSLSKWLNVFQSANIRLTESEGNSEFYTGWEGRSDAYREALRNLVLISARRKLSSKPMMIKGDILLKGTPQFSVGAGRHYCKLKGYVNFVEVVTYD</sequence>
<feature type="non-terminal residue" evidence="1">
    <location>
        <position position="1"/>
    </location>
</feature>
<organism evidence="1">
    <name type="scientific">marine sediment metagenome</name>
    <dbReference type="NCBI Taxonomy" id="412755"/>
    <lineage>
        <taxon>unclassified sequences</taxon>
        <taxon>metagenomes</taxon>
        <taxon>ecological metagenomes</taxon>
    </lineage>
</organism>
<comment type="caution">
    <text evidence="1">The sequence shown here is derived from an EMBL/GenBank/DDBJ whole genome shotgun (WGS) entry which is preliminary data.</text>
</comment>
<reference evidence="1" key="1">
    <citation type="journal article" date="2015" name="Nature">
        <title>Complex archaea that bridge the gap between prokaryotes and eukaryotes.</title>
        <authorList>
            <person name="Spang A."/>
            <person name="Saw J.H."/>
            <person name="Jorgensen S.L."/>
            <person name="Zaremba-Niedzwiedzka K."/>
            <person name="Martijn J."/>
            <person name="Lind A.E."/>
            <person name="van Eijk R."/>
            <person name="Schleper C."/>
            <person name="Guy L."/>
            <person name="Ettema T.J."/>
        </authorList>
    </citation>
    <scope>NUCLEOTIDE SEQUENCE</scope>
</reference>
<evidence type="ECO:0000313" key="1">
    <source>
        <dbReference type="EMBL" id="KKL96258.1"/>
    </source>
</evidence>
<dbReference type="AlphaFoldDB" id="A0A0F9GC43"/>
<protein>
    <submittedName>
        <fullName evidence="1">Uncharacterized protein</fullName>
    </submittedName>
</protein>
<name>A0A0F9GC43_9ZZZZ</name>